<sequence length="165" mass="18656">MKLFNVDRDQVQQMMTWFTDEAALKNWAGPGFRFPFTDASFIEDLKLDDLISYSLITHDGQLAGFGQCYRRNDKCHLGRLVIAPAFRGKRCLSGRFENQKISHILIALLSELACQHLGIAAKPGNLSLFVLSHNLPALNLYLSLGFEETQYPESIGLEDCLYLVK</sequence>
<protein>
    <submittedName>
        <fullName evidence="2">GNAT family N-acetyltransferase</fullName>
    </submittedName>
</protein>
<dbReference type="InterPro" id="IPR016181">
    <property type="entry name" value="Acyl_CoA_acyltransferase"/>
</dbReference>
<dbReference type="SUPFAM" id="SSF55729">
    <property type="entry name" value="Acyl-CoA N-acyltransferases (Nat)"/>
    <property type="match status" value="1"/>
</dbReference>
<proteinExistence type="predicted"/>
<dbReference type="Pfam" id="PF00583">
    <property type="entry name" value="Acetyltransf_1"/>
    <property type="match status" value="1"/>
</dbReference>
<evidence type="ECO:0000313" key="2">
    <source>
        <dbReference type="EMBL" id="QDO84618.1"/>
    </source>
</evidence>
<gene>
    <name evidence="2" type="ORF">FM037_17115</name>
</gene>
<feature type="domain" description="N-acetyltransferase" evidence="1">
    <location>
        <begin position="1"/>
        <end position="165"/>
    </location>
</feature>
<organism evidence="2 3">
    <name type="scientific">Shewanella psychropiezotolerans</name>
    <dbReference type="NCBI Taxonomy" id="2593655"/>
    <lineage>
        <taxon>Bacteria</taxon>
        <taxon>Pseudomonadati</taxon>
        <taxon>Pseudomonadota</taxon>
        <taxon>Gammaproteobacteria</taxon>
        <taxon>Alteromonadales</taxon>
        <taxon>Shewanellaceae</taxon>
        <taxon>Shewanella</taxon>
    </lineage>
</organism>
<dbReference type="InterPro" id="IPR000182">
    <property type="entry name" value="GNAT_dom"/>
</dbReference>
<accession>A0ABX5X0U0</accession>
<dbReference type="EMBL" id="CP041614">
    <property type="protein sequence ID" value="QDO84618.1"/>
    <property type="molecule type" value="Genomic_DNA"/>
</dbReference>
<dbReference type="RefSeq" id="WP_144046969.1">
    <property type="nucleotide sequence ID" value="NZ_CP041614.1"/>
</dbReference>
<keyword evidence="3" id="KW-1185">Reference proteome</keyword>
<name>A0ABX5X0U0_9GAMM</name>
<evidence type="ECO:0000259" key="1">
    <source>
        <dbReference type="PROSITE" id="PS51186"/>
    </source>
</evidence>
<reference evidence="2 3" key="1">
    <citation type="submission" date="2019-07" db="EMBL/GenBank/DDBJ databases">
        <title>Shewanella sp. YLB-06 whole genomic sequence.</title>
        <authorList>
            <person name="Yu L."/>
        </authorList>
    </citation>
    <scope>NUCLEOTIDE SEQUENCE [LARGE SCALE GENOMIC DNA]</scope>
    <source>
        <strain evidence="2 3">YLB-06</strain>
    </source>
</reference>
<dbReference type="Gene3D" id="3.40.630.30">
    <property type="match status" value="1"/>
</dbReference>
<evidence type="ECO:0000313" key="3">
    <source>
        <dbReference type="Proteomes" id="UP000315947"/>
    </source>
</evidence>
<dbReference type="CDD" id="cd04301">
    <property type="entry name" value="NAT_SF"/>
    <property type="match status" value="1"/>
</dbReference>
<dbReference type="PROSITE" id="PS51186">
    <property type="entry name" value="GNAT"/>
    <property type="match status" value="1"/>
</dbReference>
<dbReference type="Proteomes" id="UP000315947">
    <property type="component" value="Chromosome"/>
</dbReference>